<dbReference type="RefSeq" id="WP_071367189.1">
    <property type="nucleotide sequence ID" value="NZ_MLYP01000043.1"/>
</dbReference>
<keyword evidence="3" id="KW-1185">Reference proteome</keyword>
<feature type="compositionally biased region" description="Basic and acidic residues" evidence="1">
    <location>
        <begin position="75"/>
        <end position="94"/>
    </location>
</feature>
<organism evidence="2 3">
    <name type="scientific">Streptomyces colonosanans</name>
    <dbReference type="NCBI Taxonomy" id="1428652"/>
    <lineage>
        <taxon>Bacteria</taxon>
        <taxon>Bacillati</taxon>
        <taxon>Actinomycetota</taxon>
        <taxon>Actinomycetes</taxon>
        <taxon>Kitasatosporales</taxon>
        <taxon>Streptomycetaceae</taxon>
        <taxon>Streptomyces</taxon>
    </lineage>
</organism>
<dbReference type="OrthoDB" id="4251119at2"/>
<feature type="region of interest" description="Disordered" evidence="1">
    <location>
        <begin position="44"/>
        <end position="111"/>
    </location>
</feature>
<name>A0A1S2PBB6_9ACTN</name>
<protein>
    <submittedName>
        <fullName evidence="2">Uncharacterized protein</fullName>
    </submittedName>
</protein>
<dbReference type="Proteomes" id="UP000179935">
    <property type="component" value="Unassembled WGS sequence"/>
</dbReference>
<dbReference type="AlphaFoldDB" id="A0A1S2PBB6"/>
<evidence type="ECO:0000313" key="3">
    <source>
        <dbReference type="Proteomes" id="UP000179935"/>
    </source>
</evidence>
<reference evidence="2 3" key="1">
    <citation type="submission" date="2016-10" db="EMBL/GenBank/DDBJ databases">
        <title>Genome sequence of Streptomyces sp. MUSC 93.</title>
        <authorList>
            <person name="Lee L.-H."/>
            <person name="Ser H.-L."/>
            <person name="Law J.W.-F."/>
        </authorList>
    </citation>
    <scope>NUCLEOTIDE SEQUENCE [LARGE SCALE GENOMIC DNA]</scope>
    <source>
        <strain evidence="2 3">MUSC 93</strain>
    </source>
</reference>
<feature type="compositionally biased region" description="Polar residues" evidence="1">
    <location>
        <begin position="61"/>
        <end position="71"/>
    </location>
</feature>
<evidence type="ECO:0000313" key="2">
    <source>
        <dbReference type="EMBL" id="OIJ90896.1"/>
    </source>
</evidence>
<accession>A0A1S2PBB6</accession>
<proteinExistence type="predicted"/>
<evidence type="ECO:0000256" key="1">
    <source>
        <dbReference type="SAM" id="MobiDB-lite"/>
    </source>
</evidence>
<comment type="caution">
    <text evidence="2">The sequence shown here is derived from an EMBL/GenBank/DDBJ whole genome shotgun (WGS) entry which is preliminary data.</text>
</comment>
<sequence>MNEPTPEQLAAGEPKGLTPEMCARLRGETREELSVDADAFLTEFTPPAPVSRSGGARGVDVSSNGARTSTGGAARYRERHGLDDDGRRPERRQTASDARNPFQERGYEMER</sequence>
<dbReference type="EMBL" id="MLYP01000043">
    <property type="protein sequence ID" value="OIJ90896.1"/>
    <property type="molecule type" value="Genomic_DNA"/>
</dbReference>
<gene>
    <name evidence="2" type="ORF">BIV24_17100</name>
</gene>